<organism evidence="2 3">
    <name type="scientific">Rhizophagus clarus</name>
    <dbReference type="NCBI Taxonomy" id="94130"/>
    <lineage>
        <taxon>Eukaryota</taxon>
        <taxon>Fungi</taxon>
        <taxon>Fungi incertae sedis</taxon>
        <taxon>Mucoromycota</taxon>
        <taxon>Glomeromycotina</taxon>
        <taxon>Glomeromycetes</taxon>
        <taxon>Glomerales</taxon>
        <taxon>Glomeraceae</taxon>
        <taxon>Rhizophagus</taxon>
    </lineage>
</organism>
<dbReference type="Pfam" id="PF00078">
    <property type="entry name" value="RVT_1"/>
    <property type="match status" value="1"/>
</dbReference>
<dbReference type="InterPro" id="IPR000477">
    <property type="entry name" value="RT_dom"/>
</dbReference>
<protein>
    <recommendedName>
        <fullName evidence="1">Reverse transcriptase domain-containing protein</fullName>
    </recommendedName>
</protein>
<dbReference type="InterPro" id="IPR036397">
    <property type="entry name" value="RNaseH_sf"/>
</dbReference>
<dbReference type="InterPro" id="IPR002156">
    <property type="entry name" value="RNaseH_domain"/>
</dbReference>
<gene>
    <name evidence="2" type="ORF">RclHR1_23370002</name>
</gene>
<dbReference type="EMBL" id="BEXD01001488">
    <property type="protein sequence ID" value="GBB94338.1"/>
    <property type="molecule type" value="Genomic_DNA"/>
</dbReference>
<accession>A0A2Z6RQJ6</accession>
<name>A0A2Z6RQJ6_9GLOM</name>
<dbReference type="Gene3D" id="3.30.420.10">
    <property type="entry name" value="Ribonuclease H-like superfamily/Ribonuclease H"/>
    <property type="match status" value="1"/>
</dbReference>
<dbReference type="PROSITE" id="PS50878">
    <property type="entry name" value="RT_POL"/>
    <property type="match status" value="1"/>
</dbReference>
<dbReference type="PANTHER" id="PTHR31635:SF196">
    <property type="entry name" value="REVERSE TRANSCRIPTASE DOMAIN-CONTAINING PROTEIN-RELATED"/>
    <property type="match status" value="1"/>
</dbReference>
<dbReference type="PANTHER" id="PTHR31635">
    <property type="entry name" value="REVERSE TRANSCRIPTASE DOMAIN-CONTAINING PROTEIN-RELATED"/>
    <property type="match status" value="1"/>
</dbReference>
<dbReference type="AlphaFoldDB" id="A0A2Z6RQJ6"/>
<dbReference type="Proteomes" id="UP000247702">
    <property type="component" value="Unassembled WGS sequence"/>
</dbReference>
<reference evidence="2 3" key="1">
    <citation type="submission" date="2017-11" db="EMBL/GenBank/DDBJ databases">
        <title>The genome of Rhizophagus clarus HR1 reveals common genetic basis of auxotrophy among arbuscular mycorrhizal fungi.</title>
        <authorList>
            <person name="Kobayashi Y."/>
        </authorList>
    </citation>
    <scope>NUCLEOTIDE SEQUENCE [LARGE SCALE GENOMIC DNA]</scope>
    <source>
        <strain evidence="2 3">HR1</strain>
    </source>
</reference>
<keyword evidence="3" id="KW-1185">Reference proteome</keyword>
<evidence type="ECO:0000313" key="2">
    <source>
        <dbReference type="EMBL" id="GBB94338.1"/>
    </source>
</evidence>
<evidence type="ECO:0000259" key="1">
    <source>
        <dbReference type="PROSITE" id="PS50878"/>
    </source>
</evidence>
<sequence>MVFPIPKPHDWRYQLKNIHPITLLEVIQKSFIKLFYNRLSSILATHNVLTGGNFAGLPGGTCRDPIITLESIIYDANYNNSPLWILSQDISKAFDSVNLIMLKFALKRIRLPASSIMLILLLFINRSNRVFTAHGDTPSYQVRISIDQDEVISPLLWVIYIDPLLSVLKKEMLDPYILRSPTLLLTVLNDASNLAINNLVFMDDSTLISSTKARLEYMLSITEEFYALNNTSANHQKYVLIPNSLPLTTTSTISPVEFNLSLSSLNRIPFISVTPISVTSSFRFLGIWFNIKGSRDFVRKQIAGECNSFAATLCPAKLSVKQVIYLYNTMLIPKLEYHMQVTHLSEKDCYTATLVLIQFQFLIPISPLMVDDWSLWSNMKAFKCDYIACTLASLVSTPFQLQHASFNSISPDLTLSGHTPLYLCMSPQIFKACLKVLRKCHLYYLSQLTTPTGSHLISWTAYRAAYIAQLANKRGRFLPHKWYLDIQAHTTIPDSHDRLHSRFVCSSSVTLTATLIPGVTTTQKNRHWLVTLDGHDAPLFGKQLSVQPKKDTCVIVHWTSDCLSSSDDVIHLRPCLGCDAHIPFPSANKYAAVAPRCTFTISLLKSLILLTNCELSYSRRLDISPDFFSSSLVVDDDLVRNSPPCGSSSLPSPIILPPGSHYRFYTNEVAAIFAALSVFPDDSTISIYTDSQAAIDGLRLCAFSSYTNSHSYYKTTNFELWASIECSIRAKRLTVFPVKVKGHASNYWNEFADSLANSAHHSDDAIFFSMADFTSSHNVRLVYDDVVCESNPRRLFKLYYQATFMKDLLSLKRFQFTFCLRDRDDYVVDWELTWFSLNFSPVHDASFQAHHASRHYTFKFKLFLDDLPLLEKLKLTCPDLYIDLLTCRSCRNRKEDLLHLILCPKRYSIMHQILQSYQNRLFSKLCEAGELADLNPTPMLRRLSSLSCWTVSSSNWSSYALI</sequence>
<dbReference type="Pfam" id="PF00075">
    <property type="entry name" value="RNase_H"/>
    <property type="match status" value="1"/>
</dbReference>
<dbReference type="GO" id="GO:0004523">
    <property type="term" value="F:RNA-DNA hybrid ribonuclease activity"/>
    <property type="evidence" value="ECO:0007669"/>
    <property type="project" value="InterPro"/>
</dbReference>
<proteinExistence type="predicted"/>
<evidence type="ECO:0000313" key="3">
    <source>
        <dbReference type="Proteomes" id="UP000247702"/>
    </source>
</evidence>
<dbReference type="SUPFAM" id="SSF53098">
    <property type="entry name" value="Ribonuclease H-like"/>
    <property type="match status" value="1"/>
</dbReference>
<dbReference type="InterPro" id="IPR012337">
    <property type="entry name" value="RNaseH-like_sf"/>
</dbReference>
<dbReference type="GO" id="GO:0003676">
    <property type="term" value="F:nucleic acid binding"/>
    <property type="evidence" value="ECO:0007669"/>
    <property type="project" value="InterPro"/>
</dbReference>
<dbReference type="STRING" id="94130.A0A2Z6RQJ6"/>
<feature type="domain" description="Reverse transcriptase" evidence="1">
    <location>
        <begin position="1"/>
        <end position="289"/>
    </location>
</feature>
<comment type="caution">
    <text evidence="2">The sequence shown here is derived from an EMBL/GenBank/DDBJ whole genome shotgun (WGS) entry which is preliminary data.</text>
</comment>